<accession>X1UK29</accession>
<reference evidence="1" key="1">
    <citation type="journal article" date="2014" name="Front. Microbiol.">
        <title>High frequency of phylogenetically diverse reductive dehalogenase-homologous genes in deep subseafloor sedimentary metagenomes.</title>
        <authorList>
            <person name="Kawai M."/>
            <person name="Futagami T."/>
            <person name="Toyoda A."/>
            <person name="Takaki Y."/>
            <person name="Nishi S."/>
            <person name="Hori S."/>
            <person name="Arai W."/>
            <person name="Tsubouchi T."/>
            <person name="Morono Y."/>
            <person name="Uchiyama I."/>
            <person name="Ito T."/>
            <person name="Fujiyama A."/>
            <person name="Inagaki F."/>
            <person name="Takami H."/>
        </authorList>
    </citation>
    <scope>NUCLEOTIDE SEQUENCE</scope>
    <source>
        <strain evidence="1">Expedition CK06-06</strain>
    </source>
</reference>
<gene>
    <name evidence="1" type="ORF">S12H4_38499</name>
</gene>
<dbReference type="EMBL" id="BARW01023179">
    <property type="protein sequence ID" value="GAI92709.1"/>
    <property type="molecule type" value="Genomic_DNA"/>
</dbReference>
<proteinExistence type="predicted"/>
<comment type="caution">
    <text evidence="1">The sequence shown here is derived from an EMBL/GenBank/DDBJ whole genome shotgun (WGS) entry which is preliminary data.</text>
</comment>
<organism evidence="1">
    <name type="scientific">marine sediment metagenome</name>
    <dbReference type="NCBI Taxonomy" id="412755"/>
    <lineage>
        <taxon>unclassified sequences</taxon>
        <taxon>metagenomes</taxon>
        <taxon>ecological metagenomes</taxon>
    </lineage>
</organism>
<sequence>RVPDSLLEGFNCLVREREIVQFMIRNYYKPCIKSFEGFKDNKKLQNCKNYKLIAQYNELFENNVNHSEHTLHIKLNQNELFIKTLKNELRSCLWLMNVKNIDALKNNKDKRVILGKLYQWLT</sequence>
<feature type="non-terminal residue" evidence="1">
    <location>
        <position position="1"/>
    </location>
</feature>
<protein>
    <submittedName>
        <fullName evidence="1">Uncharacterized protein</fullName>
    </submittedName>
</protein>
<dbReference type="AlphaFoldDB" id="X1UK29"/>
<name>X1UK29_9ZZZZ</name>
<evidence type="ECO:0000313" key="1">
    <source>
        <dbReference type="EMBL" id="GAI92709.1"/>
    </source>
</evidence>